<feature type="transmembrane region" description="Helical" evidence="2">
    <location>
        <begin position="43"/>
        <end position="68"/>
    </location>
</feature>
<keyword evidence="2" id="KW-0472">Membrane</keyword>
<keyword evidence="2" id="KW-1133">Transmembrane helix</keyword>
<evidence type="ECO:0000256" key="2">
    <source>
        <dbReference type="SAM" id="Phobius"/>
    </source>
</evidence>
<dbReference type="RefSeq" id="WP_235725989.1">
    <property type="nucleotide sequence ID" value="NZ_JAPKFM010000002.1"/>
</dbReference>
<reference evidence="3" key="1">
    <citation type="submission" date="2022-10" db="EMBL/GenBank/DDBJ databases">
        <title>WGS of marine actinomycetes from Thailand.</title>
        <authorList>
            <person name="Thawai C."/>
        </authorList>
    </citation>
    <scope>NUCLEOTIDE SEQUENCE</scope>
    <source>
        <strain evidence="3">SW21</strain>
    </source>
</reference>
<dbReference type="EMBL" id="JAPKFM010000002">
    <property type="protein sequence ID" value="MCX2963164.1"/>
    <property type="molecule type" value="Genomic_DNA"/>
</dbReference>
<name>A0A9X3I471_9ACTN</name>
<dbReference type="Proteomes" id="UP001143347">
    <property type="component" value="Unassembled WGS sequence"/>
</dbReference>
<evidence type="ECO:0000313" key="4">
    <source>
        <dbReference type="Proteomes" id="UP001143347"/>
    </source>
</evidence>
<dbReference type="AlphaFoldDB" id="A0A9X3I471"/>
<accession>A0A9X3I471</accession>
<protein>
    <submittedName>
        <fullName evidence="3">Uncharacterized protein</fullName>
    </submittedName>
</protein>
<feature type="region of interest" description="Disordered" evidence="1">
    <location>
        <begin position="1"/>
        <end position="36"/>
    </location>
</feature>
<proteinExistence type="predicted"/>
<keyword evidence="2" id="KW-0812">Transmembrane</keyword>
<evidence type="ECO:0000313" key="3">
    <source>
        <dbReference type="EMBL" id="MCX2963164.1"/>
    </source>
</evidence>
<evidence type="ECO:0000256" key="1">
    <source>
        <dbReference type="SAM" id="MobiDB-lite"/>
    </source>
</evidence>
<keyword evidence="4" id="KW-1185">Reference proteome</keyword>
<gene>
    <name evidence="3" type="ORF">OSB52_03560</name>
</gene>
<comment type="caution">
    <text evidence="3">The sequence shown here is derived from an EMBL/GenBank/DDBJ whole genome shotgun (WGS) entry which is preliminary data.</text>
</comment>
<organism evidence="3 4">
    <name type="scientific">Gordonia aquimaris</name>
    <dbReference type="NCBI Taxonomy" id="2984863"/>
    <lineage>
        <taxon>Bacteria</taxon>
        <taxon>Bacillati</taxon>
        <taxon>Actinomycetota</taxon>
        <taxon>Actinomycetes</taxon>
        <taxon>Mycobacteriales</taxon>
        <taxon>Gordoniaceae</taxon>
        <taxon>Gordonia</taxon>
    </lineage>
</organism>
<sequence>MEQDPNLPEDPNQSALPPEHTDRVDFSNWNRKPAKPPPDSNKIVLVVLATVGAVIAAVLTISFVWWLVVYYPAKNAVDDLFDDLDEPSPSSKIEDGTWRGVLKHDDSDSSDLNVRLTMTDFVVRDDDSVSMVAQFDWGDNDCISRSIPGAILTYDDSVRVTMRFACQSGDDVPTATFEMYMDAGLLKGTVECDCNGAGSFELTKEK</sequence>